<organism evidence="6 7">
    <name type="scientific">Pelagibius litoralis</name>
    <dbReference type="NCBI Taxonomy" id="374515"/>
    <lineage>
        <taxon>Bacteria</taxon>
        <taxon>Pseudomonadati</taxon>
        <taxon>Pseudomonadota</taxon>
        <taxon>Alphaproteobacteria</taxon>
        <taxon>Rhodospirillales</taxon>
        <taxon>Rhodovibrionaceae</taxon>
        <taxon>Pelagibius</taxon>
    </lineage>
</organism>
<dbReference type="InterPro" id="IPR000914">
    <property type="entry name" value="SBP_5_dom"/>
</dbReference>
<evidence type="ECO:0000256" key="3">
    <source>
        <dbReference type="ARBA" id="ARBA00022448"/>
    </source>
</evidence>
<gene>
    <name evidence="6" type="ORF">HBA54_00760</name>
</gene>
<dbReference type="EMBL" id="JAAQPH010000001">
    <property type="protein sequence ID" value="NIA67117.1"/>
    <property type="molecule type" value="Genomic_DNA"/>
</dbReference>
<keyword evidence="4" id="KW-0732">Signal</keyword>
<dbReference type="RefSeq" id="WP_167220401.1">
    <property type="nucleotide sequence ID" value="NZ_JAAQPH010000001.1"/>
</dbReference>
<dbReference type="CDD" id="cd00995">
    <property type="entry name" value="PBP2_NikA_DppA_OppA_like"/>
    <property type="match status" value="1"/>
</dbReference>
<reference evidence="6" key="1">
    <citation type="submission" date="2020-03" db="EMBL/GenBank/DDBJ databases">
        <title>Genome of Pelagibius litoralis DSM 21314T.</title>
        <authorList>
            <person name="Wang G."/>
        </authorList>
    </citation>
    <scope>NUCLEOTIDE SEQUENCE</scope>
    <source>
        <strain evidence="6">DSM 21314</strain>
    </source>
</reference>
<evidence type="ECO:0000256" key="1">
    <source>
        <dbReference type="ARBA" id="ARBA00004418"/>
    </source>
</evidence>
<dbReference type="InterPro" id="IPR030678">
    <property type="entry name" value="Peptide/Ni-bd"/>
</dbReference>
<dbReference type="PIRSF" id="PIRSF002741">
    <property type="entry name" value="MppA"/>
    <property type="match status" value="1"/>
</dbReference>
<dbReference type="InterPro" id="IPR039424">
    <property type="entry name" value="SBP_5"/>
</dbReference>
<dbReference type="Proteomes" id="UP000761264">
    <property type="component" value="Unassembled WGS sequence"/>
</dbReference>
<accession>A0A967C6A1</accession>
<evidence type="ECO:0000313" key="6">
    <source>
        <dbReference type="EMBL" id="NIA67117.1"/>
    </source>
</evidence>
<evidence type="ECO:0000256" key="2">
    <source>
        <dbReference type="ARBA" id="ARBA00005695"/>
    </source>
</evidence>
<name>A0A967C6A1_9PROT</name>
<comment type="caution">
    <text evidence="6">The sequence shown here is derived from an EMBL/GenBank/DDBJ whole genome shotgun (WGS) entry which is preliminary data.</text>
</comment>
<evidence type="ECO:0000256" key="4">
    <source>
        <dbReference type="ARBA" id="ARBA00022729"/>
    </source>
</evidence>
<proteinExistence type="inferred from homology"/>
<dbReference type="AlphaFoldDB" id="A0A967C6A1"/>
<dbReference type="GO" id="GO:1904680">
    <property type="term" value="F:peptide transmembrane transporter activity"/>
    <property type="evidence" value="ECO:0007669"/>
    <property type="project" value="TreeGrafter"/>
</dbReference>
<dbReference type="PANTHER" id="PTHR30290">
    <property type="entry name" value="PERIPLASMIC BINDING COMPONENT OF ABC TRANSPORTER"/>
    <property type="match status" value="1"/>
</dbReference>
<dbReference type="Gene3D" id="3.10.105.10">
    <property type="entry name" value="Dipeptide-binding Protein, Domain 3"/>
    <property type="match status" value="1"/>
</dbReference>
<sequence>MKKSTNLTERQRTQIEDDLKNAYDFDPRDPLFGLSRAEMSGPRLKRRAVLRLMAASGTLTAAQLLPGLGGLGSARADGHAGGTLNCGWSGVGEIQTLDPAQINQVLQFQISSNVLSGLMHINADLVAEGDLAESWTVSDDGTEYTMKLREGVTFHNGDTCDADDVLFTYERSKDPNQSIHGRVLNNVAGLEKVDAYTVRFKLKKAQASFLTKALERSSGRAMTIVSRGALASMSPSDYGLMPVGTGPFRVTFHQLGQGVVLEKFDNYYDPERPKLDKVIIKPISAAEPLGAAMEAGDIQLIGGNPIAPELIDRFVANPDLVVDEKPGPGFQSLWMNPWHEHMKVTDFNKPLDELMKEKGFKVRLAIAKALDRDRYLKQAQFGRGTAAYGTINPAMGYYYDEALAETSGQSFDLEEARRLMAEAGYPDGEGFPTLKLITTPSNRRESQVVASILKRNLNIDIELLTKEFSVGIEDFDTMNWDMRRAGSGGDYDPDDGLVDWMQTTSKFNGRKRNESTHPFGYFSEAEVDALTNEQSATADIEKRRELVQKANRITSDKVACAFLYHPSDILVHHKSVNFPAISRIPGLVDLDRVTLS</sequence>
<evidence type="ECO:0000259" key="5">
    <source>
        <dbReference type="Pfam" id="PF00496"/>
    </source>
</evidence>
<keyword evidence="7" id="KW-1185">Reference proteome</keyword>
<dbReference type="Gene3D" id="3.90.76.10">
    <property type="entry name" value="Dipeptide-binding Protein, Domain 1"/>
    <property type="match status" value="1"/>
</dbReference>
<dbReference type="Pfam" id="PF00496">
    <property type="entry name" value="SBP_bac_5"/>
    <property type="match status" value="1"/>
</dbReference>
<keyword evidence="3" id="KW-0813">Transport</keyword>
<protein>
    <submittedName>
        <fullName evidence="6">ABC transporter substrate-binding protein</fullName>
    </submittedName>
</protein>
<comment type="subcellular location">
    <subcellularLocation>
        <location evidence="1">Periplasm</location>
    </subcellularLocation>
</comment>
<comment type="similarity">
    <text evidence="2">Belongs to the bacterial solute-binding protein 5 family.</text>
</comment>
<dbReference type="SUPFAM" id="SSF53850">
    <property type="entry name" value="Periplasmic binding protein-like II"/>
    <property type="match status" value="1"/>
</dbReference>
<feature type="domain" description="Solute-binding protein family 5" evidence="5">
    <location>
        <begin position="129"/>
        <end position="507"/>
    </location>
</feature>
<dbReference type="PANTHER" id="PTHR30290:SF9">
    <property type="entry name" value="OLIGOPEPTIDE-BINDING PROTEIN APPA"/>
    <property type="match status" value="1"/>
</dbReference>
<dbReference type="GO" id="GO:0015833">
    <property type="term" value="P:peptide transport"/>
    <property type="evidence" value="ECO:0007669"/>
    <property type="project" value="TreeGrafter"/>
</dbReference>
<dbReference type="Gene3D" id="3.40.190.10">
    <property type="entry name" value="Periplasmic binding protein-like II"/>
    <property type="match status" value="1"/>
</dbReference>
<evidence type="ECO:0000313" key="7">
    <source>
        <dbReference type="Proteomes" id="UP000761264"/>
    </source>
</evidence>
<dbReference type="GO" id="GO:0030288">
    <property type="term" value="C:outer membrane-bounded periplasmic space"/>
    <property type="evidence" value="ECO:0007669"/>
    <property type="project" value="UniProtKB-ARBA"/>
</dbReference>
<dbReference type="GO" id="GO:0043190">
    <property type="term" value="C:ATP-binding cassette (ABC) transporter complex"/>
    <property type="evidence" value="ECO:0007669"/>
    <property type="project" value="InterPro"/>
</dbReference>